<feature type="compositionally biased region" description="Basic and acidic residues" evidence="3">
    <location>
        <begin position="1"/>
        <end position="13"/>
    </location>
</feature>
<dbReference type="Pfam" id="PF00856">
    <property type="entry name" value="SET"/>
    <property type="match status" value="1"/>
</dbReference>
<dbReference type="EMBL" id="JAHDYR010000038">
    <property type="protein sequence ID" value="KAG9392552.1"/>
    <property type="molecule type" value="Genomic_DNA"/>
</dbReference>
<dbReference type="PROSITE" id="PS50280">
    <property type="entry name" value="SET"/>
    <property type="match status" value="1"/>
</dbReference>
<gene>
    <name evidence="5" type="ORF">J8273_5557</name>
</gene>
<dbReference type="SUPFAM" id="SSF82199">
    <property type="entry name" value="SET domain"/>
    <property type="match status" value="1"/>
</dbReference>
<dbReference type="InterPro" id="IPR001214">
    <property type="entry name" value="SET_dom"/>
</dbReference>
<dbReference type="GO" id="GO:0035098">
    <property type="term" value="C:ESC/E(Z) complex"/>
    <property type="evidence" value="ECO:0007669"/>
    <property type="project" value="TreeGrafter"/>
</dbReference>
<evidence type="ECO:0000256" key="3">
    <source>
        <dbReference type="SAM" id="MobiDB-lite"/>
    </source>
</evidence>
<evidence type="ECO:0000256" key="2">
    <source>
        <dbReference type="ARBA" id="ARBA00023163"/>
    </source>
</evidence>
<dbReference type="GO" id="GO:0031507">
    <property type="term" value="P:heterochromatin formation"/>
    <property type="evidence" value="ECO:0007669"/>
    <property type="project" value="TreeGrafter"/>
</dbReference>
<dbReference type="InterPro" id="IPR046341">
    <property type="entry name" value="SET_dom_sf"/>
</dbReference>
<dbReference type="Gene3D" id="2.170.270.10">
    <property type="entry name" value="SET domain"/>
    <property type="match status" value="1"/>
</dbReference>
<evidence type="ECO:0000256" key="1">
    <source>
        <dbReference type="ARBA" id="ARBA00023015"/>
    </source>
</evidence>
<dbReference type="SMART" id="SM00317">
    <property type="entry name" value="SET"/>
    <property type="match status" value="1"/>
</dbReference>
<protein>
    <submittedName>
        <fullName evidence="5">SET domain</fullName>
    </submittedName>
</protein>
<reference evidence="5" key="1">
    <citation type="submission" date="2021-05" db="EMBL/GenBank/DDBJ databases">
        <title>A free-living protist that lacks canonical eukaryotic 1 DNA replication and segregation systems.</title>
        <authorList>
            <person name="Salas-Leiva D.E."/>
            <person name="Tromer E.C."/>
            <person name="Curtis B.A."/>
            <person name="Jerlstrom-Hultqvist J."/>
            <person name="Kolisko M."/>
            <person name="Yi Z."/>
            <person name="Salas-Leiva J.S."/>
            <person name="Gallot-Lavallee L."/>
            <person name="Kops G.J.P.L."/>
            <person name="Archibald J.M."/>
            <person name="Simpson A.G.B."/>
            <person name="Roger A.J."/>
        </authorList>
    </citation>
    <scope>NUCLEOTIDE SEQUENCE</scope>
    <source>
        <strain evidence="5">BICM</strain>
    </source>
</reference>
<keyword evidence="1" id="KW-0805">Transcription regulation</keyword>
<comment type="caution">
    <text evidence="5">The sequence shown here is derived from an EMBL/GenBank/DDBJ whole genome shotgun (WGS) entry which is preliminary data.</text>
</comment>
<dbReference type="Proteomes" id="UP000717585">
    <property type="component" value="Unassembled WGS sequence"/>
</dbReference>
<feature type="compositionally biased region" description="Basic residues" evidence="3">
    <location>
        <begin position="16"/>
        <end position="33"/>
    </location>
</feature>
<feature type="region of interest" description="Disordered" evidence="3">
    <location>
        <begin position="1"/>
        <end position="70"/>
    </location>
</feature>
<dbReference type="AlphaFoldDB" id="A0A8J6B467"/>
<organism evidence="5 6">
    <name type="scientific">Carpediemonas membranifera</name>
    <dbReference type="NCBI Taxonomy" id="201153"/>
    <lineage>
        <taxon>Eukaryota</taxon>
        <taxon>Metamonada</taxon>
        <taxon>Carpediemonas-like organisms</taxon>
        <taxon>Carpediemonas</taxon>
    </lineage>
</organism>
<dbReference type="InterPro" id="IPR045318">
    <property type="entry name" value="EZH1/2-like"/>
</dbReference>
<sequence>MPHDSGDSNDEFKGQMPRKPRVSRNKKRPRGKKGNAISKIARKTGVLSDSAPSSIVPPPEAPHDVKHPRRLDDIADDSNYAAEWTQEYDEMECLVQRIHETMADERIRLLRRGAQARPAPALDTTDMPGLSAHPTEADFSARPAPLPRYRAFTHLQENICVEVDSYRQPKKLMSFPSTMLHPDGTYENAVKVLAQREKEMDVTDQFKINGPEDDVSEDEFLVQALSAEVEKLEGANQRLTTGNTSAIFENVTRVAAQYQRQHGWAFSTHQVESRLQDLVPWITPDPSPSVAASFTAYCPVCHRFMCSLHPRRNFFMFEEPTPYEAAETPPDPMIEAARDTMVFPTIDEQAPVYASGAYVIDDALQTLIDTHYDRCMLSRPDPILFPKRILDYVDSVKSILPEPDSNLNIPWGAHEVEADIIHWAMAITGGNTPVVAALLGNNRTPLTVFGYATRVPRLSPTSDGTWRPRPTMAISEPPPEPIAVIAPFDMDLSDDDESLFDDTPEVDEARLYDLLNGRDALSLPQSRVGGQVWVDPACGFRTFVVDREDDEWADKPSEILSAGRQRDVYQIHSDSQVVVDEFRPLQCALPVYLIPVGTDLRLPGPDKMPPRLTYHIEAVPDPESDSDSAMLIERAFVDVPPGFTLQDALESHQIRGVFNQTACQQQTRVRGYCYHPGLPCALPYCQCLQECVRSDEYIGCGKFCSCLCLDSPCKYTFSEYCSCRPRFDMDPSYSSKRTCVDNCNCASLKNTCDPDLCLCDEVDTSTRTFEEALALQPALEADRLCMPTEQNFFHLVRVGRSGIHGFGLFAAEEIKRDKSICIYTGEYVDRQESDNARDAFFRVVGTSYNFGLTSSTHGGQDVDAFFFGNEGRFANQPNNRNPGNATSKVVVLGDNTVQIVLKASQKIAVGQEITFDYNWVPGAQVDFLGNGDSEG</sequence>
<dbReference type="GO" id="GO:0003682">
    <property type="term" value="F:chromatin binding"/>
    <property type="evidence" value="ECO:0007669"/>
    <property type="project" value="TreeGrafter"/>
</dbReference>
<keyword evidence="6" id="KW-1185">Reference proteome</keyword>
<feature type="domain" description="SET" evidence="4">
    <location>
        <begin position="794"/>
        <end position="918"/>
    </location>
</feature>
<dbReference type="OrthoDB" id="6141102at2759"/>
<dbReference type="PANTHER" id="PTHR45747:SF4">
    <property type="entry name" value="HISTONE-LYSINE N-METHYLTRANSFERASE E(Z)"/>
    <property type="match status" value="1"/>
</dbReference>
<dbReference type="PANTHER" id="PTHR45747">
    <property type="entry name" value="HISTONE-LYSINE N-METHYLTRANSFERASE E(Z)"/>
    <property type="match status" value="1"/>
</dbReference>
<feature type="region of interest" description="Disordered" evidence="3">
    <location>
        <begin position="460"/>
        <end position="480"/>
    </location>
</feature>
<evidence type="ECO:0000259" key="4">
    <source>
        <dbReference type="PROSITE" id="PS50280"/>
    </source>
</evidence>
<proteinExistence type="predicted"/>
<evidence type="ECO:0000313" key="5">
    <source>
        <dbReference type="EMBL" id="KAG9392552.1"/>
    </source>
</evidence>
<accession>A0A8J6B467</accession>
<keyword evidence="2" id="KW-0804">Transcription</keyword>
<feature type="compositionally biased region" description="Basic and acidic residues" evidence="3">
    <location>
        <begin position="61"/>
        <end position="70"/>
    </location>
</feature>
<evidence type="ECO:0000313" key="6">
    <source>
        <dbReference type="Proteomes" id="UP000717585"/>
    </source>
</evidence>
<dbReference type="GO" id="GO:0046976">
    <property type="term" value="F:histone H3K27 methyltransferase activity"/>
    <property type="evidence" value="ECO:0007669"/>
    <property type="project" value="TreeGrafter"/>
</dbReference>
<name>A0A8J6B467_9EUKA</name>